<gene>
    <name evidence="1" type="ORF">J1C56_09105</name>
</gene>
<dbReference type="AlphaFoldDB" id="A0A9X1D5H1"/>
<organism evidence="1 2">
    <name type="scientific">Aminobacter anthyllidis</name>
    <dbReference type="NCBI Taxonomy" id="1035067"/>
    <lineage>
        <taxon>Bacteria</taxon>
        <taxon>Pseudomonadati</taxon>
        <taxon>Pseudomonadota</taxon>
        <taxon>Alphaproteobacteria</taxon>
        <taxon>Hyphomicrobiales</taxon>
        <taxon>Phyllobacteriaceae</taxon>
        <taxon>Aminobacter</taxon>
    </lineage>
</organism>
<dbReference type="EMBL" id="JAFLWW010000002">
    <property type="protein sequence ID" value="MBT1155749.1"/>
    <property type="molecule type" value="Genomic_DNA"/>
</dbReference>
<name>A0A9X1D5H1_9HYPH</name>
<comment type="caution">
    <text evidence="1">The sequence shown here is derived from an EMBL/GenBank/DDBJ whole genome shotgun (WGS) entry which is preliminary data.</text>
</comment>
<reference evidence="1" key="2">
    <citation type="submission" date="2021-03" db="EMBL/GenBank/DDBJ databases">
        <authorList>
            <person name="Artuso I."/>
            <person name="Turrini P."/>
            <person name="Pirolo M."/>
            <person name="Lugli G.A."/>
            <person name="Ventura M."/>
            <person name="Visca P."/>
        </authorList>
    </citation>
    <scope>NUCLEOTIDE SEQUENCE</scope>
    <source>
        <strain evidence="1">LMG 26462</strain>
    </source>
</reference>
<dbReference type="RefSeq" id="WP_214388065.1">
    <property type="nucleotide sequence ID" value="NZ_JAFLWW010000002.1"/>
</dbReference>
<proteinExistence type="predicted"/>
<reference evidence="1" key="1">
    <citation type="journal article" date="2021" name="Microorganisms">
        <title>Phylogenomic Reconstruction and Metabolic Potential of the Genus Aminobacter.</title>
        <authorList>
            <person name="Artuso I."/>
            <person name="Turrini P."/>
            <person name="Pirolo M."/>
            <person name="Lugli G.A."/>
            <person name="Ventura M."/>
            <person name="Visca P."/>
        </authorList>
    </citation>
    <scope>NUCLEOTIDE SEQUENCE</scope>
    <source>
        <strain evidence="1">LMG 26462</strain>
    </source>
</reference>
<protein>
    <submittedName>
        <fullName evidence="1">Uncharacterized protein</fullName>
    </submittedName>
</protein>
<evidence type="ECO:0000313" key="2">
    <source>
        <dbReference type="Proteomes" id="UP001138921"/>
    </source>
</evidence>
<dbReference type="Proteomes" id="UP001138921">
    <property type="component" value="Unassembled WGS sequence"/>
</dbReference>
<accession>A0A9X1D5H1</accession>
<keyword evidence="2" id="KW-1185">Reference proteome</keyword>
<evidence type="ECO:0000313" key="1">
    <source>
        <dbReference type="EMBL" id="MBT1155749.1"/>
    </source>
</evidence>
<sequence>MDNYPDHLSPEFDETGGVVTPFEEWWPRVRDAFPHVPAEVARDWLHRHWRHSNYDWLASADYRFTRVEWATNDLRSIRTSWNNFADRPEDVIDQGGYLAERHRAVYGNDLAEYMIENGTWPVPPVILDNRDGHVHKRYRLPSTYVLVEGHRRFEIGSYLASTGLMVPQVHFWMMTRAAS</sequence>